<protein>
    <recommendedName>
        <fullName evidence="1">ChsH2 C-terminal OB-fold domain-containing protein</fullName>
    </recommendedName>
</protein>
<dbReference type="EMBL" id="UINC01150162">
    <property type="protein sequence ID" value="SVD43067.1"/>
    <property type="molecule type" value="Genomic_DNA"/>
</dbReference>
<feature type="non-terminal residue" evidence="2">
    <location>
        <position position="1"/>
    </location>
</feature>
<gene>
    <name evidence="2" type="ORF">METZ01_LOCUS395921</name>
</gene>
<evidence type="ECO:0000313" key="2">
    <source>
        <dbReference type="EMBL" id="SVD43067.1"/>
    </source>
</evidence>
<name>A0A382V9F8_9ZZZZ</name>
<feature type="domain" description="ChsH2 C-terminal OB-fold" evidence="1">
    <location>
        <begin position="29"/>
        <end position="84"/>
    </location>
</feature>
<dbReference type="SUPFAM" id="SSF50249">
    <property type="entry name" value="Nucleic acid-binding proteins"/>
    <property type="match status" value="1"/>
</dbReference>
<evidence type="ECO:0000259" key="1">
    <source>
        <dbReference type="Pfam" id="PF01796"/>
    </source>
</evidence>
<dbReference type="InterPro" id="IPR002878">
    <property type="entry name" value="ChsH2_C"/>
</dbReference>
<sequence length="108" mass="12083">VQFPKSRICVNPNCGAINTQEDYKMSESSATILSWTADNLTYAPDPPHHFGMVTFEGGGRMMADFTDVDEGGVAVGDEFRLVFRIKAADERRNFNKYFWKAAPKVQTA</sequence>
<dbReference type="InterPro" id="IPR012340">
    <property type="entry name" value="NA-bd_OB-fold"/>
</dbReference>
<dbReference type="Pfam" id="PF01796">
    <property type="entry name" value="OB_ChsH2_C"/>
    <property type="match status" value="1"/>
</dbReference>
<accession>A0A382V9F8</accession>
<organism evidence="2">
    <name type="scientific">marine metagenome</name>
    <dbReference type="NCBI Taxonomy" id="408172"/>
    <lineage>
        <taxon>unclassified sequences</taxon>
        <taxon>metagenomes</taxon>
        <taxon>ecological metagenomes</taxon>
    </lineage>
</organism>
<dbReference type="AlphaFoldDB" id="A0A382V9F8"/>
<proteinExistence type="predicted"/>
<reference evidence="2" key="1">
    <citation type="submission" date="2018-05" db="EMBL/GenBank/DDBJ databases">
        <authorList>
            <person name="Lanie J.A."/>
            <person name="Ng W.-L."/>
            <person name="Kazmierczak K.M."/>
            <person name="Andrzejewski T.M."/>
            <person name="Davidsen T.M."/>
            <person name="Wayne K.J."/>
            <person name="Tettelin H."/>
            <person name="Glass J.I."/>
            <person name="Rusch D."/>
            <person name="Podicherti R."/>
            <person name="Tsui H.-C.T."/>
            <person name="Winkler M.E."/>
        </authorList>
    </citation>
    <scope>NUCLEOTIDE SEQUENCE</scope>
</reference>